<dbReference type="Pfam" id="PF04972">
    <property type="entry name" value="BON"/>
    <property type="match status" value="1"/>
</dbReference>
<dbReference type="InterPro" id="IPR007055">
    <property type="entry name" value="BON_dom"/>
</dbReference>
<dbReference type="PROSITE" id="PS50914">
    <property type="entry name" value="BON"/>
    <property type="match status" value="1"/>
</dbReference>
<reference evidence="2" key="1">
    <citation type="submission" date="2018-06" db="EMBL/GenBank/DDBJ databases">
        <authorList>
            <person name="Zhirakovskaya E."/>
        </authorList>
    </citation>
    <scope>NUCLEOTIDE SEQUENCE</scope>
</reference>
<organism evidence="2">
    <name type="scientific">hydrothermal vent metagenome</name>
    <dbReference type="NCBI Taxonomy" id="652676"/>
    <lineage>
        <taxon>unclassified sequences</taxon>
        <taxon>metagenomes</taxon>
        <taxon>ecological metagenomes</taxon>
    </lineage>
</organism>
<accession>A0A3B1AB26</accession>
<gene>
    <name evidence="2" type="ORF">MNBD_GAMMA20-119</name>
</gene>
<evidence type="ECO:0000259" key="1">
    <source>
        <dbReference type="PROSITE" id="PS50914"/>
    </source>
</evidence>
<dbReference type="AlphaFoldDB" id="A0A3B1AB26"/>
<feature type="non-terminal residue" evidence="2">
    <location>
        <position position="92"/>
    </location>
</feature>
<evidence type="ECO:0000313" key="2">
    <source>
        <dbReference type="EMBL" id="VAX02966.1"/>
    </source>
</evidence>
<protein>
    <recommendedName>
        <fullName evidence="1">BON domain-containing protein</fullName>
    </recommendedName>
</protein>
<name>A0A3B1AB26_9ZZZZ</name>
<dbReference type="EMBL" id="UOFU01000303">
    <property type="protein sequence ID" value="VAX02966.1"/>
    <property type="molecule type" value="Genomic_DNA"/>
</dbReference>
<sequence>MMIKYRKGMGMTVIVILLASLATTSLLAAEQMADVDISYWVRDSLRIDPRVDASKIGVASEQGIVTLSGTVDNLAAKQYANLEAKKINGVLG</sequence>
<proteinExistence type="predicted"/>
<dbReference type="Gene3D" id="3.30.1340.30">
    <property type="match status" value="1"/>
</dbReference>
<feature type="domain" description="BON" evidence="1">
    <location>
        <begin position="33"/>
        <end position="92"/>
    </location>
</feature>